<dbReference type="InterPro" id="IPR013216">
    <property type="entry name" value="Methyltransf_11"/>
</dbReference>
<feature type="region of interest" description="Disordered" evidence="1">
    <location>
        <begin position="193"/>
        <end position="322"/>
    </location>
</feature>
<comment type="caution">
    <text evidence="3">The sequence shown here is derived from an EMBL/GenBank/DDBJ whole genome shotgun (WGS) entry which is preliminary data.</text>
</comment>
<sequence length="623" mass="68690">MGGSSRVLQDIDTSDPAELVKKSWVASESKPQRKHKLSEICIPNVHDAFKELMNFDPDSRITTKRERVIAKILVDVYMLCIVDVALALLTAEAILRTPSSRVVVVVYAGADHIRKQAKFWKAHGLSSKDLPEEGLVGQEDYEALEMSGHAVLERIRHQVPCSWDPPQLPGVVPFAGSLSGTWSPKSASQASLEVTAGSRSTSPALPSFWPMAEAGTGGPPFFEDERGSGSADLEETSSAPPSPGSKTHPLARETPPLPMSLVEAQMKPASEQSASACNSLVPSPRAPQLERRAPMSNRILGQSPRDRASEATEPPSLPSTPRVQTRHVVTMCLGGEERRAAGTACGYTGVHASAHSSGCSTCCSGFVVAHPGIVAVGERRKKARETFAWPDALRLRLRCVAFNMLVRWPEEWPYTEADFARQDESTDTGFYTHPRICTHVDDNFIATLNKHYGKVFPTYPNARILDLCSSWISHYPTEKTWSHVSITGMNEYELQQNKQADDYTVRDLNENPKLPYEDSSFDIVTCTVSFDYLCKPLEVMKEVGRVLKPGGMVILSTSNRCFPTKAVNIWLQTGDLEHVLIYGSYMHYSSVFERPEALDLSGPLCRLGFQDPVYVIQAKKKSV</sequence>
<gene>
    <name evidence="3" type="ORF">CCMP2556_LOCUS54070</name>
</gene>
<evidence type="ECO:0000256" key="1">
    <source>
        <dbReference type="SAM" id="MobiDB-lite"/>
    </source>
</evidence>
<evidence type="ECO:0000313" key="3">
    <source>
        <dbReference type="EMBL" id="CAK9116519.1"/>
    </source>
</evidence>
<name>A0ABP0SWC3_9DINO</name>
<evidence type="ECO:0000259" key="2">
    <source>
        <dbReference type="Pfam" id="PF08241"/>
    </source>
</evidence>
<dbReference type="SUPFAM" id="SSF53335">
    <property type="entry name" value="S-adenosyl-L-methionine-dependent methyltransferases"/>
    <property type="match status" value="1"/>
</dbReference>
<dbReference type="CDD" id="cd02440">
    <property type="entry name" value="AdoMet_MTases"/>
    <property type="match status" value="1"/>
</dbReference>
<proteinExistence type="predicted"/>
<protein>
    <recommendedName>
        <fullName evidence="2">Methyltransferase type 11 domain-containing protein</fullName>
    </recommendedName>
</protein>
<dbReference type="PANTHER" id="PTHR43036:SF2">
    <property type="entry name" value="OS04G0481300 PROTEIN"/>
    <property type="match status" value="1"/>
</dbReference>
<feature type="compositionally biased region" description="Polar residues" evidence="1">
    <location>
        <begin position="193"/>
        <end position="204"/>
    </location>
</feature>
<organism evidence="3 4">
    <name type="scientific">Durusdinium trenchii</name>
    <dbReference type="NCBI Taxonomy" id="1381693"/>
    <lineage>
        <taxon>Eukaryota</taxon>
        <taxon>Sar</taxon>
        <taxon>Alveolata</taxon>
        <taxon>Dinophyceae</taxon>
        <taxon>Suessiales</taxon>
        <taxon>Symbiodiniaceae</taxon>
        <taxon>Durusdinium</taxon>
    </lineage>
</organism>
<keyword evidence="4" id="KW-1185">Reference proteome</keyword>
<reference evidence="3 4" key="1">
    <citation type="submission" date="2024-02" db="EMBL/GenBank/DDBJ databases">
        <authorList>
            <person name="Chen Y."/>
            <person name="Shah S."/>
            <person name="Dougan E. K."/>
            <person name="Thang M."/>
            <person name="Chan C."/>
        </authorList>
    </citation>
    <scope>NUCLEOTIDE SEQUENCE [LARGE SCALE GENOMIC DNA]</scope>
</reference>
<dbReference type="Gene3D" id="3.40.50.150">
    <property type="entry name" value="Vaccinia Virus protein VP39"/>
    <property type="match status" value="1"/>
</dbReference>
<dbReference type="PANTHER" id="PTHR43036">
    <property type="entry name" value="OSJNBB0011N17.9 PROTEIN"/>
    <property type="match status" value="1"/>
</dbReference>
<evidence type="ECO:0000313" key="4">
    <source>
        <dbReference type="Proteomes" id="UP001642484"/>
    </source>
</evidence>
<dbReference type="EMBL" id="CAXAMN010028428">
    <property type="protein sequence ID" value="CAK9116519.1"/>
    <property type="molecule type" value="Genomic_DNA"/>
</dbReference>
<accession>A0ABP0SWC3</accession>
<dbReference type="Proteomes" id="UP001642484">
    <property type="component" value="Unassembled WGS sequence"/>
</dbReference>
<dbReference type="Pfam" id="PF08241">
    <property type="entry name" value="Methyltransf_11"/>
    <property type="match status" value="1"/>
</dbReference>
<dbReference type="InterPro" id="IPR029063">
    <property type="entry name" value="SAM-dependent_MTases_sf"/>
</dbReference>
<feature type="domain" description="Methyltransferase type 11" evidence="2">
    <location>
        <begin position="501"/>
        <end position="555"/>
    </location>
</feature>
<feature type="compositionally biased region" description="Polar residues" evidence="1">
    <location>
        <begin position="270"/>
        <end position="281"/>
    </location>
</feature>